<accession>A0A8S5NKY8</accession>
<proteinExistence type="predicted"/>
<name>A0A8S5NKY8_9CAUD</name>
<reference evidence="1" key="1">
    <citation type="journal article" date="2021" name="Proc. Natl. Acad. Sci. U.S.A.">
        <title>A Catalog of Tens of Thousands of Viruses from Human Metagenomes Reveals Hidden Associations with Chronic Diseases.</title>
        <authorList>
            <person name="Tisza M.J."/>
            <person name="Buck C.B."/>
        </authorList>
    </citation>
    <scope>NUCLEOTIDE SEQUENCE</scope>
    <source>
        <strain evidence="1">CtGfF74</strain>
    </source>
</reference>
<evidence type="ECO:0000313" key="1">
    <source>
        <dbReference type="EMBL" id="DAD95028.1"/>
    </source>
</evidence>
<organism evidence="1">
    <name type="scientific">Siphoviridae sp. ctGfF74</name>
    <dbReference type="NCBI Taxonomy" id="2826223"/>
    <lineage>
        <taxon>Viruses</taxon>
        <taxon>Duplodnaviria</taxon>
        <taxon>Heunggongvirae</taxon>
        <taxon>Uroviricota</taxon>
        <taxon>Caudoviricetes</taxon>
    </lineage>
</organism>
<dbReference type="EMBL" id="BK015188">
    <property type="protein sequence ID" value="DAD95028.1"/>
    <property type="molecule type" value="Genomic_DNA"/>
</dbReference>
<protein>
    <submittedName>
        <fullName evidence="1">Uncharacterized protein</fullName>
    </submittedName>
</protein>
<sequence length="97" mass="10673">MSKSVLVLDTPENCISCSISRDCSYILETCTFCPITGKCVLDKEAETIPDWCPLKPLPEKMKLTGNYNGEYSKTGGKTLGYKVGWNACINEITGEVK</sequence>